<protein>
    <submittedName>
        <fullName evidence="1">Uncharacterized protein</fullName>
    </submittedName>
</protein>
<sequence>MKFTISVSEEIVKKMDNAIESIGHGANRSGYISDILKEYFERKTK</sequence>
<dbReference type="GO" id="GO:0006355">
    <property type="term" value="P:regulation of DNA-templated transcription"/>
    <property type="evidence" value="ECO:0007669"/>
    <property type="project" value="InterPro"/>
</dbReference>
<reference evidence="1" key="1">
    <citation type="journal article" date="2015" name="Nature">
        <title>Complex archaea that bridge the gap between prokaryotes and eukaryotes.</title>
        <authorList>
            <person name="Spang A."/>
            <person name="Saw J.H."/>
            <person name="Jorgensen S.L."/>
            <person name="Zaremba-Niedzwiedzka K."/>
            <person name="Martijn J."/>
            <person name="Lind A.E."/>
            <person name="van Eijk R."/>
            <person name="Schleper C."/>
            <person name="Guy L."/>
            <person name="Ettema T.J."/>
        </authorList>
    </citation>
    <scope>NUCLEOTIDE SEQUENCE</scope>
</reference>
<name>A0A0F9HHU9_9ZZZZ</name>
<dbReference type="InterPro" id="IPR013321">
    <property type="entry name" value="Arc_rbn_hlx_hlx"/>
</dbReference>
<dbReference type="Gene3D" id="1.10.1220.10">
    <property type="entry name" value="Met repressor-like"/>
    <property type="match status" value="1"/>
</dbReference>
<dbReference type="AlphaFoldDB" id="A0A0F9HHU9"/>
<dbReference type="EMBL" id="LAZR01015082">
    <property type="protein sequence ID" value="KKM14717.1"/>
    <property type="molecule type" value="Genomic_DNA"/>
</dbReference>
<accession>A0A0F9HHU9</accession>
<proteinExistence type="predicted"/>
<dbReference type="CDD" id="cd22231">
    <property type="entry name" value="RHH_NikR_HicB-like"/>
    <property type="match status" value="1"/>
</dbReference>
<organism evidence="1">
    <name type="scientific">marine sediment metagenome</name>
    <dbReference type="NCBI Taxonomy" id="412755"/>
    <lineage>
        <taxon>unclassified sequences</taxon>
        <taxon>metagenomes</taxon>
        <taxon>ecological metagenomes</taxon>
    </lineage>
</organism>
<evidence type="ECO:0000313" key="1">
    <source>
        <dbReference type="EMBL" id="KKM14717.1"/>
    </source>
</evidence>
<gene>
    <name evidence="1" type="ORF">LCGC14_1703300</name>
</gene>
<comment type="caution">
    <text evidence="1">The sequence shown here is derived from an EMBL/GenBank/DDBJ whole genome shotgun (WGS) entry which is preliminary data.</text>
</comment>